<dbReference type="SMART" id="SM00729">
    <property type="entry name" value="Elp3"/>
    <property type="match status" value="1"/>
</dbReference>
<dbReference type="Pfam" id="PF04055">
    <property type="entry name" value="Radical_SAM"/>
    <property type="match status" value="1"/>
</dbReference>
<name>A0A7D5LYD5_9ARCH</name>
<evidence type="ECO:0000256" key="5">
    <source>
        <dbReference type="ARBA" id="ARBA00023014"/>
    </source>
</evidence>
<dbReference type="GeneID" id="56058498"/>
<keyword evidence="3" id="KW-0479">Metal-binding</keyword>
<evidence type="ECO:0000259" key="7">
    <source>
        <dbReference type="PROSITE" id="PS51918"/>
    </source>
</evidence>
<evidence type="ECO:0000313" key="9">
    <source>
        <dbReference type="Proteomes" id="UP000509771"/>
    </source>
</evidence>
<dbReference type="GO" id="GO:0031419">
    <property type="term" value="F:cobalamin binding"/>
    <property type="evidence" value="ECO:0007669"/>
    <property type="project" value="InterPro"/>
</dbReference>
<dbReference type="InterPro" id="IPR007197">
    <property type="entry name" value="rSAM"/>
</dbReference>
<evidence type="ECO:0000256" key="4">
    <source>
        <dbReference type="ARBA" id="ARBA00023004"/>
    </source>
</evidence>
<organism evidence="8 9">
    <name type="scientific">Nitrosopumilus cobalaminigenes</name>
    <dbReference type="NCBI Taxonomy" id="1470066"/>
    <lineage>
        <taxon>Archaea</taxon>
        <taxon>Nitrososphaerota</taxon>
        <taxon>Nitrososphaeria</taxon>
        <taxon>Nitrosopumilales</taxon>
        <taxon>Nitrosopumilaceae</taxon>
        <taxon>Nitrosopumilus</taxon>
    </lineage>
</organism>
<dbReference type="AlphaFoldDB" id="A0A7D5LYD5"/>
<dbReference type="InterPro" id="IPR051198">
    <property type="entry name" value="BchE-like"/>
</dbReference>
<dbReference type="PANTHER" id="PTHR43409">
    <property type="entry name" value="ANAEROBIC MAGNESIUM-PROTOPORPHYRIN IX MONOMETHYL ESTER CYCLASE-RELATED"/>
    <property type="match status" value="1"/>
</dbReference>
<dbReference type="OrthoDB" id="2305at2157"/>
<dbReference type="KEGG" id="ncl:C5F47_00765"/>
<dbReference type="GO" id="GO:0003824">
    <property type="term" value="F:catalytic activity"/>
    <property type="evidence" value="ECO:0007669"/>
    <property type="project" value="InterPro"/>
</dbReference>
<dbReference type="SFLD" id="SFLDG01123">
    <property type="entry name" value="methyltransferase_(Class_B)"/>
    <property type="match status" value="1"/>
</dbReference>
<dbReference type="InterPro" id="IPR034466">
    <property type="entry name" value="Methyltransferase_Class_B"/>
</dbReference>
<dbReference type="SUPFAM" id="SSF102114">
    <property type="entry name" value="Radical SAM enzymes"/>
    <property type="match status" value="1"/>
</dbReference>
<dbReference type="RefSeq" id="WP_179361043.1">
    <property type="nucleotide sequence ID" value="NZ_CP026993.1"/>
</dbReference>
<dbReference type="InterPro" id="IPR023404">
    <property type="entry name" value="rSAM_horseshoe"/>
</dbReference>
<dbReference type="InterPro" id="IPR006638">
    <property type="entry name" value="Elp3/MiaA/NifB-like_rSAM"/>
</dbReference>
<evidence type="ECO:0000256" key="3">
    <source>
        <dbReference type="ARBA" id="ARBA00022723"/>
    </source>
</evidence>
<comment type="cofactor">
    <cofactor evidence="1">
        <name>[4Fe-4S] cluster</name>
        <dbReference type="ChEBI" id="CHEBI:49883"/>
    </cofactor>
</comment>
<dbReference type="PANTHER" id="PTHR43409:SF16">
    <property type="entry name" value="SLR0320 PROTEIN"/>
    <property type="match status" value="1"/>
</dbReference>
<evidence type="ECO:0000256" key="2">
    <source>
        <dbReference type="ARBA" id="ARBA00022691"/>
    </source>
</evidence>
<dbReference type="PROSITE" id="PS51332">
    <property type="entry name" value="B12_BINDING"/>
    <property type="match status" value="1"/>
</dbReference>
<feature type="domain" description="Radical SAM core" evidence="7">
    <location>
        <begin position="194"/>
        <end position="427"/>
    </location>
</feature>
<dbReference type="CDD" id="cd01335">
    <property type="entry name" value="Radical_SAM"/>
    <property type="match status" value="1"/>
</dbReference>
<dbReference type="SFLD" id="SFLDG01082">
    <property type="entry name" value="B12-binding_domain_containing"/>
    <property type="match status" value="1"/>
</dbReference>
<dbReference type="InterPro" id="IPR058240">
    <property type="entry name" value="rSAM_sf"/>
</dbReference>
<evidence type="ECO:0000256" key="1">
    <source>
        <dbReference type="ARBA" id="ARBA00001966"/>
    </source>
</evidence>
<keyword evidence="2" id="KW-0949">S-adenosyl-L-methionine</keyword>
<dbReference type="Gene3D" id="3.40.50.280">
    <property type="entry name" value="Cobalamin-binding domain"/>
    <property type="match status" value="1"/>
</dbReference>
<evidence type="ECO:0000313" key="8">
    <source>
        <dbReference type="EMBL" id="QLH02214.1"/>
    </source>
</evidence>
<dbReference type="GO" id="GO:0046872">
    <property type="term" value="F:metal ion binding"/>
    <property type="evidence" value="ECO:0007669"/>
    <property type="project" value="UniProtKB-KW"/>
</dbReference>
<sequence length="678" mass="77961">MDKPLKIYLGDLTYDTVAVSTESMPLNIALIASYCYKRFGNKIEITLFKYIDDLQKALQKHPPSILGLSNYCWSHNVSKEIFSIFKKNEPNALTIWGGPNFPIDFPSQKKFMDDAPDVDIYVPIDGEVGFSNIIERALSSQVKKIREEVLRKPIDGCLIRNLENKLEYTIPEIRIKNLDEIPSPYTTGLLDKFFDGKLVPMLQTNRGCPFTCTFCTDGKEAVNLVNKFSKERVRSEILYIAKKVPSNTHSLFISDLNFGMIPGDLDTCNIIAETQEKYDYPHKILSTTGKNQKEKIIQSIRRLNGTMALSMSVQSMDEQVLTNIKRQNISVDKMIGLAPVIKEYDLLTTAEVILGLPGEKYEQHLDTLRKLVEARMDDIVVHTCMLLDGSEMAMPEQRKKWKFETKFRMLPRDFTVLNNGKKVCEIEEVIVGSKDMTFEEYLELRMIGFTLWMTNKGIVYDSMNKFLREKEVDVIEIFHQMVNQVNNAPPKVKEAFEKFKNSTIGELYDSPEEIQQKIQDDKEYQKYVDGEEGINVMQYYHAYVLSKCMDDWTEYVISIAKELLENSGSSSQEISEEFNDVANYCRGTSHNPLGNDRMNTNPKFSFKHDITKWLADKSNTLKISECKLKAPIEMSFNLTKEQFKIVQDTSEMYGDSLIGRTKTLKMVSQQSLWRNPST</sequence>
<protein>
    <submittedName>
        <fullName evidence="8">Radical SAM protein</fullName>
    </submittedName>
</protein>
<dbReference type="GO" id="GO:0005829">
    <property type="term" value="C:cytosol"/>
    <property type="evidence" value="ECO:0007669"/>
    <property type="project" value="TreeGrafter"/>
</dbReference>
<evidence type="ECO:0000259" key="6">
    <source>
        <dbReference type="PROSITE" id="PS51332"/>
    </source>
</evidence>
<dbReference type="GO" id="GO:0051539">
    <property type="term" value="F:4 iron, 4 sulfur cluster binding"/>
    <property type="evidence" value="ECO:0007669"/>
    <property type="project" value="UniProtKB-KW"/>
</dbReference>
<dbReference type="SFLD" id="SFLDS00029">
    <property type="entry name" value="Radical_SAM"/>
    <property type="match status" value="1"/>
</dbReference>
<feature type="domain" description="B12-binding" evidence="6">
    <location>
        <begin position="11"/>
        <end position="144"/>
    </location>
</feature>
<dbReference type="Proteomes" id="UP000509771">
    <property type="component" value="Chromosome"/>
</dbReference>
<gene>
    <name evidence="8" type="ORF">C5F47_00765</name>
</gene>
<dbReference type="EMBL" id="CP026993">
    <property type="protein sequence ID" value="QLH02214.1"/>
    <property type="molecule type" value="Genomic_DNA"/>
</dbReference>
<keyword evidence="5" id="KW-0411">Iron-sulfur</keyword>
<accession>A0A7D5LYD5</accession>
<proteinExistence type="predicted"/>
<reference evidence="8 9" key="1">
    <citation type="submission" date="2018-02" db="EMBL/GenBank/DDBJ databases">
        <title>Complete genome of Nitrosopumilus cobalaminigenes HCA1.</title>
        <authorList>
            <person name="Qin W."/>
            <person name="Zheng Y."/>
            <person name="Stahl D.A."/>
        </authorList>
    </citation>
    <scope>NUCLEOTIDE SEQUENCE [LARGE SCALE GENOMIC DNA]</scope>
    <source>
        <strain evidence="8 9">HCA1</strain>
    </source>
</reference>
<dbReference type="PROSITE" id="PS51918">
    <property type="entry name" value="RADICAL_SAM"/>
    <property type="match status" value="1"/>
</dbReference>
<dbReference type="InterPro" id="IPR006158">
    <property type="entry name" value="Cobalamin-bd"/>
</dbReference>
<keyword evidence="9" id="KW-1185">Reference proteome</keyword>
<keyword evidence="4" id="KW-0408">Iron</keyword>
<dbReference type="Gene3D" id="3.80.30.20">
    <property type="entry name" value="tm_1862 like domain"/>
    <property type="match status" value="1"/>
</dbReference>